<dbReference type="EMBL" id="JBBHLL010000048">
    <property type="protein sequence ID" value="KAK7824110.1"/>
    <property type="molecule type" value="Genomic_DNA"/>
</dbReference>
<dbReference type="Proteomes" id="UP001488838">
    <property type="component" value="Unassembled WGS sequence"/>
</dbReference>
<evidence type="ECO:0000313" key="2">
    <source>
        <dbReference type="EMBL" id="KAK7824110.1"/>
    </source>
</evidence>
<keyword evidence="3" id="KW-1185">Reference proteome</keyword>
<feature type="region of interest" description="Disordered" evidence="1">
    <location>
        <begin position="48"/>
        <end position="74"/>
    </location>
</feature>
<organism evidence="2 3">
    <name type="scientific">Myodes glareolus</name>
    <name type="common">Bank vole</name>
    <name type="synonym">Clethrionomys glareolus</name>
    <dbReference type="NCBI Taxonomy" id="447135"/>
    <lineage>
        <taxon>Eukaryota</taxon>
        <taxon>Metazoa</taxon>
        <taxon>Chordata</taxon>
        <taxon>Craniata</taxon>
        <taxon>Vertebrata</taxon>
        <taxon>Euteleostomi</taxon>
        <taxon>Mammalia</taxon>
        <taxon>Eutheria</taxon>
        <taxon>Euarchontoglires</taxon>
        <taxon>Glires</taxon>
        <taxon>Rodentia</taxon>
        <taxon>Myomorpha</taxon>
        <taxon>Muroidea</taxon>
        <taxon>Cricetidae</taxon>
        <taxon>Arvicolinae</taxon>
        <taxon>Myodes</taxon>
    </lineage>
</organism>
<comment type="caution">
    <text evidence="2">The sequence shown here is derived from an EMBL/GenBank/DDBJ whole genome shotgun (WGS) entry which is preliminary data.</text>
</comment>
<name>A0AAW0JBV9_MYOGA</name>
<proteinExistence type="predicted"/>
<dbReference type="AlphaFoldDB" id="A0AAW0JBV9"/>
<protein>
    <submittedName>
        <fullName evidence="2">Uncharacterized protein</fullName>
    </submittedName>
</protein>
<accession>A0AAW0JBV9</accession>
<evidence type="ECO:0000313" key="3">
    <source>
        <dbReference type="Proteomes" id="UP001488838"/>
    </source>
</evidence>
<reference evidence="2 3" key="1">
    <citation type="journal article" date="2023" name="bioRxiv">
        <title>Conserved and derived expression patterns and positive selection on dental genes reveal complex evolutionary context of ever-growing rodent molars.</title>
        <authorList>
            <person name="Calamari Z.T."/>
            <person name="Song A."/>
            <person name="Cohen E."/>
            <person name="Akter M."/>
            <person name="Roy R.D."/>
            <person name="Hallikas O."/>
            <person name="Christensen M.M."/>
            <person name="Li P."/>
            <person name="Marangoni P."/>
            <person name="Jernvall J."/>
            <person name="Klein O.D."/>
        </authorList>
    </citation>
    <scope>NUCLEOTIDE SEQUENCE [LARGE SCALE GENOMIC DNA]</scope>
    <source>
        <strain evidence="2">V071</strain>
    </source>
</reference>
<evidence type="ECO:0000256" key="1">
    <source>
        <dbReference type="SAM" id="MobiDB-lite"/>
    </source>
</evidence>
<sequence>MVASTPGTRSGLEPSPVFTIQQQQETRVLEGDSLPFALTHDVTQQCGQELGSPSTLLLPPPLPRPGLTVHTSEKREKLTMLPGAAQDTGISEWSSGFMSQAQYLSQHGSIYTVICK</sequence>
<gene>
    <name evidence="2" type="ORF">U0070_019796</name>
</gene>